<proteinExistence type="predicted"/>
<dbReference type="OrthoDB" id="5648920at2"/>
<feature type="transmembrane region" description="Helical" evidence="1">
    <location>
        <begin position="107"/>
        <end position="126"/>
    </location>
</feature>
<keyword evidence="1" id="KW-0812">Transmembrane</keyword>
<dbReference type="EMBL" id="UGOD01000001">
    <property type="protein sequence ID" value="STX51408.1"/>
    <property type="molecule type" value="Genomic_DNA"/>
</dbReference>
<protein>
    <submittedName>
        <fullName evidence="2">Uncharacterized protein</fullName>
    </submittedName>
</protein>
<evidence type="ECO:0000256" key="1">
    <source>
        <dbReference type="SAM" id="Phobius"/>
    </source>
</evidence>
<feature type="transmembrane region" description="Helical" evidence="1">
    <location>
        <begin position="77"/>
        <end position="95"/>
    </location>
</feature>
<name>A0A378JL44_9GAMM</name>
<reference evidence="2 3" key="1">
    <citation type="submission" date="2018-06" db="EMBL/GenBank/DDBJ databases">
        <authorList>
            <consortium name="Pathogen Informatics"/>
            <person name="Doyle S."/>
        </authorList>
    </citation>
    <scope>NUCLEOTIDE SEQUENCE [LARGE SCALE GENOMIC DNA]</scope>
    <source>
        <strain evidence="2 3">NCTC13316</strain>
    </source>
</reference>
<sequence>MGHKLKNLILEMNMDKFLLQPLGSIVALIFGLIFLTSILYMAGFINAAGISLEILPISFVDIIGAVIKFTPDIVSDFMPIIMGYFFFEVIFASRQEKKLHFNFSKEFWFFILSFFIVGIGFVVYYFTASRSLLLNFLYYALFGLIIFLWVHVSRNKNLVDKFGSIIIHVLFLIIFSVIYYIQGFTEGLDANFYEKKSISIYTNKTWLPAYFIYQLNRGLIIRIDNKVEFINYKLIEKIRYN</sequence>
<keyword evidence="3" id="KW-1185">Reference proteome</keyword>
<keyword evidence="1" id="KW-0472">Membrane</keyword>
<dbReference type="AlphaFoldDB" id="A0A378JL44"/>
<dbReference type="Proteomes" id="UP000254794">
    <property type="component" value="Unassembled WGS sequence"/>
</dbReference>
<gene>
    <name evidence="2" type="ORF">NCTC13316_01503</name>
</gene>
<dbReference type="RefSeq" id="WP_115331048.1">
    <property type="nucleotide sequence ID" value="NZ_CAAAHP010000001.1"/>
</dbReference>
<organism evidence="2 3">
    <name type="scientific">Legionella busanensis</name>
    <dbReference type="NCBI Taxonomy" id="190655"/>
    <lineage>
        <taxon>Bacteria</taxon>
        <taxon>Pseudomonadati</taxon>
        <taxon>Pseudomonadota</taxon>
        <taxon>Gammaproteobacteria</taxon>
        <taxon>Legionellales</taxon>
        <taxon>Legionellaceae</taxon>
        <taxon>Legionella</taxon>
    </lineage>
</organism>
<evidence type="ECO:0000313" key="3">
    <source>
        <dbReference type="Proteomes" id="UP000254794"/>
    </source>
</evidence>
<feature type="transmembrane region" description="Helical" evidence="1">
    <location>
        <begin position="20"/>
        <end position="42"/>
    </location>
</feature>
<evidence type="ECO:0000313" key="2">
    <source>
        <dbReference type="EMBL" id="STX51408.1"/>
    </source>
</evidence>
<keyword evidence="1" id="KW-1133">Transmembrane helix</keyword>
<accession>A0A378JL44</accession>
<feature type="transmembrane region" description="Helical" evidence="1">
    <location>
        <begin position="54"/>
        <end position="71"/>
    </location>
</feature>
<feature type="transmembrane region" description="Helical" evidence="1">
    <location>
        <begin position="162"/>
        <end position="181"/>
    </location>
</feature>
<feature type="transmembrane region" description="Helical" evidence="1">
    <location>
        <begin position="132"/>
        <end position="150"/>
    </location>
</feature>